<dbReference type="Pfam" id="PF18962">
    <property type="entry name" value="Por_Secre_tail"/>
    <property type="match status" value="1"/>
</dbReference>
<proteinExistence type="predicted"/>
<evidence type="ECO:0000259" key="3">
    <source>
        <dbReference type="Pfam" id="PF18962"/>
    </source>
</evidence>
<keyword evidence="5" id="KW-1185">Reference proteome</keyword>
<dbReference type="InterPro" id="IPR032812">
    <property type="entry name" value="SbsA_Ig"/>
</dbReference>
<evidence type="ECO:0000256" key="1">
    <source>
        <dbReference type="ARBA" id="ARBA00022729"/>
    </source>
</evidence>
<evidence type="ECO:0000313" key="4">
    <source>
        <dbReference type="EMBL" id="MCU7548256.1"/>
    </source>
</evidence>
<name>A0A9X3B795_9BACT</name>
<reference evidence="4" key="2">
    <citation type="submission" date="2023-04" db="EMBL/GenBank/DDBJ databases">
        <title>Paracnuella aquatica gen. nov., sp. nov., a member of the family Chitinophagaceae isolated from a hot spring.</title>
        <authorList>
            <person name="Wang C."/>
        </authorList>
    </citation>
    <scope>NUCLEOTIDE SEQUENCE</scope>
    <source>
        <strain evidence="4">LB-8</strain>
    </source>
</reference>
<dbReference type="AlphaFoldDB" id="A0A9X3B795"/>
<dbReference type="InterPro" id="IPR011041">
    <property type="entry name" value="Quinoprot_gluc/sorb_DH_b-prop"/>
</dbReference>
<dbReference type="PANTHER" id="PTHR19328">
    <property type="entry name" value="HEDGEHOG-INTERACTING PROTEIN"/>
    <property type="match status" value="1"/>
</dbReference>
<protein>
    <submittedName>
        <fullName evidence="4">PQQ-dependent sugar dehydrogenase</fullName>
    </submittedName>
</protein>
<dbReference type="Gene3D" id="2.120.10.30">
    <property type="entry name" value="TolB, C-terminal domain"/>
    <property type="match status" value="1"/>
</dbReference>
<accession>A0A9X3B795</accession>
<dbReference type="EMBL" id="JAOTIF010000001">
    <property type="protein sequence ID" value="MCU7548256.1"/>
    <property type="molecule type" value="Genomic_DNA"/>
</dbReference>
<dbReference type="InterPro" id="IPR008979">
    <property type="entry name" value="Galactose-bd-like_sf"/>
</dbReference>
<reference evidence="4" key="1">
    <citation type="submission" date="2022-09" db="EMBL/GenBank/DDBJ databases">
        <authorList>
            <person name="Yuan C."/>
            <person name="Ke Z."/>
        </authorList>
    </citation>
    <scope>NUCLEOTIDE SEQUENCE</scope>
    <source>
        <strain evidence="4">LB-8</strain>
    </source>
</reference>
<organism evidence="4 5">
    <name type="scientific">Paraflavisolibacter caeni</name>
    <dbReference type="NCBI Taxonomy" id="2982496"/>
    <lineage>
        <taxon>Bacteria</taxon>
        <taxon>Pseudomonadati</taxon>
        <taxon>Bacteroidota</taxon>
        <taxon>Chitinophagia</taxon>
        <taxon>Chitinophagales</taxon>
        <taxon>Chitinophagaceae</taxon>
        <taxon>Paraflavisolibacter</taxon>
    </lineage>
</organism>
<dbReference type="Gene3D" id="2.60.120.430">
    <property type="entry name" value="Galactose-binding lectin"/>
    <property type="match status" value="2"/>
</dbReference>
<dbReference type="SUPFAM" id="SSF50952">
    <property type="entry name" value="Soluble quinoprotein glucose dehydrogenase"/>
    <property type="match status" value="1"/>
</dbReference>
<dbReference type="Proteomes" id="UP001155483">
    <property type="component" value="Unassembled WGS sequence"/>
</dbReference>
<dbReference type="SUPFAM" id="SSF49785">
    <property type="entry name" value="Galactose-binding domain-like"/>
    <property type="match status" value="2"/>
</dbReference>
<dbReference type="InterPro" id="IPR026444">
    <property type="entry name" value="Secre_tail"/>
</dbReference>
<evidence type="ECO:0000313" key="5">
    <source>
        <dbReference type="Proteomes" id="UP001155483"/>
    </source>
</evidence>
<feature type="domain" description="Secretion system C-terminal sorting" evidence="3">
    <location>
        <begin position="994"/>
        <end position="1067"/>
    </location>
</feature>
<comment type="caution">
    <text evidence="4">The sequence shown here is derived from an EMBL/GenBank/DDBJ whole genome shotgun (WGS) entry which is preliminary data.</text>
</comment>
<gene>
    <name evidence="4" type="ORF">OCK74_03980</name>
</gene>
<keyword evidence="1" id="KW-0732">Signal</keyword>
<dbReference type="InterPro" id="IPR014755">
    <property type="entry name" value="Cu-Rt/internalin_Ig-like"/>
</dbReference>
<dbReference type="RefSeq" id="WP_279295700.1">
    <property type="nucleotide sequence ID" value="NZ_JAOTIF010000001.1"/>
</dbReference>
<dbReference type="SUPFAM" id="SSF63825">
    <property type="entry name" value="YWTD domain"/>
    <property type="match status" value="1"/>
</dbReference>
<dbReference type="NCBIfam" id="TIGR04183">
    <property type="entry name" value="Por_Secre_tail"/>
    <property type="match status" value="1"/>
</dbReference>
<dbReference type="Gene3D" id="2.60.40.1220">
    <property type="match status" value="1"/>
</dbReference>
<feature type="domain" description="SbsA Ig-like" evidence="2">
    <location>
        <begin position="430"/>
        <end position="535"/>
    </location>
</feature>
<dbReference type="Pfam" id="PF13205">
    <property type="entry name" value="Big_5"/>
    <property type="match status" value="1"/>
</dbReference>
<dbReference type="InterPro" id="IPR011042">
    <property type="entry name" value="6-blade_b-propeller_TolB-like"/>
</dbReference>
<evidence type="ECO:0000259" key="2">
    <source>
        <dbReference type="Pfam" id="PF13205"/>
    </source>
</evidence>
<sequence>MRTSFLNLSTAIAAMFFLLSFPFLQTLDISSFLTNTVEFGATNRLSVTEHRSINLAKVSSISNVFHATNFSAGPYSATGNKGAYALTNLMINFQDVSTVPPGGWLVDFGQPYGARTSANQGTGNTYGWVKRVDNTLLDMTAYGRKRSSPSDVLLATLMHMQPSGATEGKWEALVVNGTYNVTVSVGDGSYVDSKHYINIEGTAAIVNFIPTTSNRFKSSSVTVTVSDGKLTVDAIGGTNTKINYIIIQPSISGLNVNFQDSATVPPAGWLKDFGQPFGVRTSAFQGSGNTYGWIHKEDNTPLDLTLNGRRRSKPSNNLLQATLMHMQADDVVNFAGTPIEGRWEAQIPNGLYDVTVSIGDAVYFGPNKQSINIEGVLAIIDYISTATAPFKTATVTVEVRDGRLTVDAFGGNNTKINYISIVPSTSSNLPFVETVNPPNRSGNVGEYSSLSTDVLNLPNGGINNATITPATVFLTEGPGGPVVPANVNGTGGGDAITLVPSAPLKLSTTYVFNVTNGVKDLSGAGFIPFSSAFTTTSVPTPPLPNVTFTKVQLTNTTGKHSSLTIGPDGKLYALTIDGIIKRFTINANGTLGTPQLIYSLQDAYGTRKQRLAVGFAFDPSSTATNLIAYVTHCTYVFQNAPDWDGKLTKLSGSNLQTVQDLLINLPRSSKDHVTNSITFGPDGALYFTQGSLSGMGAADMTWNMRDEHLLSAALLRLDLTKLSTLPLNVKTTDGGGTYNPYATNAPLTIYASGIRNAYDMVWHSNGELYLPTNGSAAGGNTPASVNGTLRPDGTTYNGPNVPALTDVPQTQKDYLFRVKKGGYYGHPNPSRGEYAMNGANPTAGTDPAQVDAYVIGTRPDVNWRGFAFDFQNNKSPNGAIEYKSNTFNGALQGKLLVVRYSQNDDIIALTPGGTNKDIVSFNEGGSIQGFTGFVDPLDLIEDVRNGNIYVSEYGGNGKITLLKPNTSSSSSLVSGNNVGIEQSVSSAYLEQNAPNPFSDNTVIGYGVPQDARSMKLVITDMRGTVVKKVSLTKGKGQITIAWEELPAGTYVYSLWIDDKQIDSKKMILHR</sequence>
<dbReference type="PANTHER" id="PTHR19328:SF75">
    <property type="entry name" value="ALDOSE SUGAR DEHYDROGENASE YLII"/>
    <property type="match status" value="1"/>
</dbReference>